<reference evidence="2" key="1">
    <citation type="journal article" date="2020" name="Stud. Mycol.">
        <title>101 Dothideomycetes genomes: a test case for predicting lifestyles and emergence of pathogens.</title>
        <authorList>
            <person name="Haridas S."/>
            <person name="Albert R."/>
            <person name="Binder M."/>
            <person name="Bloem J."/>
            <person name="Labutti K."/>
            <person name="Salamov A."/>
            <person name="Andreopoulos B."/>
            <person name="Baker S."/>
            <person name="Barry K."/>
            <person name="Bills G."/>
            <person name="Bluhm B."/>
            <person name="Cannon C."/>
            <person name="Castanera R."/>
            <person name="Culley D."/>
            <person name="Daum C."/>
            <person name="Ezra D."/>
            <person name="Gonzalez J."/>
            <person name="Henrissat B."/>
            <person name="Kuo A."/>
            <person name="Liang C."/>
            <person name="Lipzen A."/>
            <person name="Lutzoni F."/>
            <person name="Magnuson J."/>
            <person name="Mondo S."/>
            <person name="Nolan M."/>
            <person name="Ohm R."/>
            <person name="Pangilinan J."/>
            <person name="Park H.-J."/>
            <person name="Ramirez L."/>
            <person name="Alfaro M."/>
            <person name="Sun H."/>
            <person name="Tritt A."/>
            <person name="Yoshinaga Y."/>
            <person name="Zwiers L.-H."/>
            <person name="Turgeon B."/>
            <person name="Goodwin S."/>
            <person name="Spatafora J."/>
            <person name="Crous P."/>
            <person name="Grigoriev I."/>
        </authorList>
    </citation>
    <scope>NUCLEOTIDE SEQUENCE</scope>
    <source>
        <strain evidence="2">CBS 130266</strain>
    </source>
</reference>
<evidence type="ECO:0000256" key="1">
    <source>
        <dbReference type="SAM" id="MobiDB-lite"/>
    </source>
</evidence>
<protein>
    <submittedName>
        <fullName evidence="2">Uncharacterized protein</fullName>
    </submittedName>
</protein>
<feature type="compositionally biased region" description="Low complexity" evidence="1">
    <location>
        <begin position="37"/>
        <end position="49"/>
    </location>
</feature>
<evidence type="ECO:0000313" key="3">
    <source>
        <dbReference type="Proteomes" id="UP000800235"/>
    </source>
</evidence>
<name>A0A9P4TSB7_9PEZI</name>
<proteinExistence type="predicted"/>
<feature type="region of interest" description="Disordered" evidence="1">
    <location>
        <begin position="37"/>
        <end position="60"/>
    </location>
</feature>
<comment type="caution">
    <text evidence="2">The sequence shown here is derived from an EMBL/GenBank/DDBJ whole genome shotgun (WGS) entry which is preliminary data.</text>
</comment>
<evidence type="ECO:0000313" key="2">
    <source>
        <dbReference type="EMBL" id="KAF2414108.1"/>
    </source>
</evidence>
<accession>A0A9P4TSB7</accession>
<feature type="region of interest" description="Disordered" evidence="1">
    <location>
        <begin position="73"/>
        <end position="93"/>
    </location>
</feature>
<dbReference type="AlphaFoldDB" id="A0A9P4TSB7"/>
<keyword evidence="3" id="KW-1185">Reference proteome</keyword>
<sequence length="93" mass="10002">MRLLLSAPPAVLLYAEHGSCYARAGLDRYLTEQYARSPRPTSAAAAGAETPRDGVPPIDRLPVHASYRCRYYGRRSSDDSGGGGSINSSSTRE</sequence>
<organism evidence="2 3">
    <name type="scientific">Tothia fuscella</name>
    <dbReference type="NCBI Taxonomy" id="1048955"/>
    <lineage>
        <taxon>Eukaryota</taxon>
        <taxon>Fungi</taxon>
        <taxon>Dikarya</taxon>
        <taxon>Ascomycota</taxon>
        <taxon>Pezizomycotina</taxon>
        <taxon>Dothideomycetes</taxon>
        <taxon>Pleosporomycetidae</taxon>
        <taxon>Venturiales</taxon>
        <taxon>Cylindrosympodiaceae</taxon>
        <taxon>Tothia</taxon>
    </lineage>
</organism>
<dbReference type="EMBL" id="MU007324">
    <property type="protein sequence ID" value="KAF2414108.1"/>
    <property type="molecule type" value="Genomic_DNA"/>
</dbReference>
<dbReference type="Proteomes" id="UP000800235">
    <property type="component" value="Unassembled WGS sequence"/>
</dbReference>
<gene>
    <name evidence="2" type="ORF">EJ08DRAFT_704036</name>
</gene>